<feature type="binding site" evidence="11 12">
    <location>
        <begin position="428"/>
        <end position="430"/>
    </location>
    <ligand>
        <name>L-methionine</name>
        <dbReference type="ChEBI" id="CHEBI:57844"/>
    </ligand>
</feature>
<dbReference type="AlphaFoldDB" id="A0A1H0EW87"/>
<dbReference type="Pfam" id="PF08267">
    <property type="entry name" value="Meth_synt_1"/>
    <property type="match status" value="1"/>
</dbReference>
<evidence type="ECO:0000256" key="12">
    <source>
        <dbReference type="PIRSR" id="PIRSR000382-1"/>
    </source>
</evidence>
<evidence type="ECO:0000256" key="7">
    <source>
        <dbReference type="ARBA" id="ARBA00022723"/>
    </source>
</evidence>
<evidence type="ECO:0000256" key="5">
    <source>
        <dbReference type="ARBA" id="ARBA00022605"/>
    </source>
</evidence>
<dbReference type="GO" id="GO:0009086">
    <property type="term" value="P:methionine biosynthetic process"/>
    <property type="evidence" value="ECO:0007669"/>
    <property type="project" value="UniProtKB-UniRule"/>
</dbReference>
<gene>
    <name evidence="11" type="primary">metE</name>
    <name evidence="18" type="ORF">SAMN04488053_10493</name>
</gene>
<dbReference type="Pfam" id="PF01717">
    <property type="entry name" value="Meth_synt_2"/>
    <property type="match status" value="1"/>
</dbReference>
<dbReference type="RefSeq" id="WP_139148937.1">
    <property type="nucleotide sequence ID" value="NZ_FNIL01000004.1"/>
</dbReference>
<keyword evidence="10 11" id="KW-0486">Methionine biosynthesis</keyword>
<reference evidence="19" key="1">
    <citation type="submission" date="2016-10" db="EMBL/GenBank/DDBJ databases">
        <authorList>
            <person name="Varghese N."/>
            <person name="Submissions S."/>
        </authorList>
    </citation>
    <scope>NUCLEOTIDE SEQUENCE [LARGE SCALE GENOMIC DNA]</scope>
    <source>
        <strain evidence="19">CGMCC 1.10369</strain>
    </source>
</reference>
<keyword evidence="8 11" id="KW-0677">Repeat</keyword>
<evidence type="ECO:0000313" key="18">
    <source>
        <dbReference type="EMBL" id="SDN86641.1"/>
    </source>
</evidence>
<dbReference type="UniPathway" id="UPA00051">
    <property type="reaction ID" value="UER00082"/>
</dbReference>
<evidence type="ECO:0000256" key="6">
    <source>
        <dbReference type="ARBA" id="ARBA00022679"/>
    </source>
</evidence>
<comment type="catalytic activity">
    <reaction evidence="11">
        <text>5-methyltetrahydropteroyltri-L-glutamate + L-homocysteine = tetrahydropteroyltri-L-glutamate + L-methionine</text>
        <dbReference type="Rhea" id="RHEA:21196"/>
        <dbReference type="ChEBI" id="CHEBI:57844"/>
        <dbReference type="ChEBI" id="CHEBI:58140"/>
        <dbReference type="ChEBI" id="CHEBI:58199"/>
        <dbReference type="ChEBI" id="CHEBI:58207"/>
        <dbReference type="EC" id="2.1.1.14"/>
    </reaction>
</comment>
<comment type="cofactor">
    <cofactor evidence="13">
        <name>Zn(2+)</name>
        <dbReference type="ChEBI" id="CHEBI:29105"/>
    </cofactor>
    <text evidence="13">Binds 2 Zn(2+) ions per subunit.</text>
</comment>
<accession>A0A1H0EW87</accession>
<keyword evidence="15" id="KW-0175">Coiled coil</keyword>
<evidence type="ECO:0000313" key="19">
    <source>
        <dbReference type="Proteomes" id="UP000198778"/>
    </source>
</evidence>
<keyword evidence="9 11" id="KW-0862">Zinc</keyword>
<feature type="binding site" evidence="11 12">
    <location>
        <position position="596"/>
    </location>
    <ligand>
        <name>L-homocysteine</name>
        <dbReference type="ChEBI" id="CHEBI:58199"/>
    </ligand>
</feature>
<evidence type="ECO:0000256" key="9">
    <source>
        <dbReference type="ARBA" id="ARBA00022833"/>
    </source>
</evidence>
<dbReference type="InterPro" id="IPR013215">
    <property type="entry name" value="Cbl-indep_Met_Synth_N"/>
</dbReference>
<dbReference type="CDD" id="cd03311">
    <property type="entry name" value="CIMS_C_terminal_like"/>
    <property type="match status" value="1"/>
</dbReference>
<evidence type="ECO:0000256" key="14">
    <source>
        <dbReference type="PIRSR" id="PIRSR000382-3"/>
    </source>
</evidence>
<dbReference type="SUPFAM" id="SSF51726">
    <property type="entry name" value="UROD/MetE-like"/>
    <property type="match status" value="2"/>
</dbReference>
<dbReference type="EC" id="2.1.1.14" evidence="11"/>
<evidence type="ECO:0000256" key="10">
    <source>
        <dbReference type="ARBA" id="ARBA00023167"/>
    </source>
</evidence>
<dbReference type="GO" id="GO:0032259">
    <property type="term" value="P:methylation"/>
    <property type="evidence" value="ECO:0007669"/>
    <property type="project" value="UniProtKB-KW"/>
</dbReference>
<comment type="cofactor">
    <cofactor evidence="11">
        <name>Zn(2+)</name>
        <dbReference type="ChEBI" id="CHEBI:29105"/>
    </cofactor>
    <text evidence="11">Binds 1 zinc ion per subunit.</text>
</comment>
<name>A0A1H0EW87_9BACI</name>
<dbReference type="EMBL" id="FNIL01000004">
    <property type="protein sequence ID" value="SDN86641.1"/>
    <property type="molecule type" value="Genomic_DNA"/>
</dbReference>
<feature type="binding site" evidence="13">
    <location>
        <position position="662"/>
    </location>
    <ligand>
        <name>Zn(2+)</name>
        <dbReference type="ChEBI" id="CHEBI:29105"/>
        <label>2</label>
    </ligand>
</feature>
<protein>
    <recommendedName>
        <fullName evidence="11">5-methyltetrahydropteroyltriglutamate--homocysteine methyltransferase</fullName>
        <ecNumber evidence="11">2.1.1.14</ecNumber>
    </recommendedName>
    <alternativeName>
        <fullName evidence="11">Cobalamin-independent methionine synthase</fullName>
    </alternativeName>
    <alternativeName>
        <fullName evidence="11">Methionine synthase, vitamin-B12 independent isozyme</fullName>
    </alternativeName>
</protein>
<keyword evidence="4 11" id="KW-0489">Methyltransferase</keyword>
<feature type="active site" description="Proton donor" evidence="11 14">
    <location>
        <position position="691"/>
    </location>
</feature>
<feature type="binding site" evidence="11">
    <location>
        <position position="640"/>
    </location>
    <ligand>
        <name>Zn(2+)</name>
        <dbReference type="ChEBI" id="CHEBI:29105"/>
        <note>catalytic</note>
    </ligand>
</feature>
<feature type="binding site" evidence="13">
    <location>
        <position position="638"/>
    </location>
    <ligand>
        <name>Zn(2+)</name>
        <dbReference type="ChEBI" id="CHEBI:29105"/>
        <label>1</label>
        <note>catalytic</note>
    </ligand>
</feature>
<keyword evidence="6 11" id="KW-0808">Transferase</keyword>
<evidence type="ECO:0000256" key="2">
    <source>
        <dbReference type="ARBA" id="ARBA00004681"/>
    </source>
</evidence>
<dbReference type="HAMAP" id="MF_00172">
    <property type="entry name" value="Meth_synth"/>
    <property type="match status" value="1"/>
</dbReference>
<evidence type="ECO:0000256" key="11">
    <source>
        <dbReference type="HAMAP-Rule" id="MF_00172"/>
    </source>
</evidence>
<feature type="domain" description="Cobalamin-independent methionine synthase MetE C-terminal/archaeal" evidence="16">
    <location>
        <begin position="423"/>
        <end position="745"/>
    </location>
</feature>
<evidence type="ECO:0000256" key="3">
    <source>
        <dbReference type="ARBA" id="ARBA00009553"/>
    </source>
</evidence>
<feature type="binding site" evidence="11">
    <location>
        <position position="723"/>
    </location>
    <ligand>
        <name>Zn(2+)</name>
        <dbReference type="ChEBI" id="CHEBI:29105"/>
        <note>catalytic</note>
    </ligand>
</feature>
<evidence type="ECO:0000259" key="16">
    <source>
        <dbReference type="Pfam" id="PF01717"/>
    </source>
</evidence>
<comment type="pathway">
    <text evidence="2 11">Amino-acid biosynthesis; L-methionine biosynthesis via de novo pathway; L-methionine from L-homocysteine (MetE route): step 1/1.</text>
</comment>
<feature type="binding site" evidence="11">
    <location>
        <position position="481"/>
    </location>
    <ligand>
        <name>L-homocysteine</name>
        <dbReference type="ChEBI" id="CHEBI:58199"/>
    </ligand>
</feature>
<dbReference type="STRING" id="745820.SAMN04488053_10493"/>
<keyword evidence="7 11" id="KW-0479">Metal-binding</keyword>
<dbReference type="GO" id="GO:0003871">
    <property type="term" value="F:5-methyltetrahydropteroyltriglutamate-homocysteine S-methyltransferase activity"/>
    <property type="evidence" value="ECO:0007669"/>
    <property type="project" value="UniProtKB-UniRule"/>
</dbReference>
<dbReference type="InterPro" id="IPR002629">
    <property type="entry name" value="Met_Synth_C/arc"/>
</dbReference>
<comment type="similarity">
    <text evidence="3 11">Belongs to the vitamin-B12 independent methionine synthase family.</text>
</comment>
<feature type="binding site" evidence="11 12">
    <location>
        <begin position="428"/>
        <end position="430"/>
    </location>
    <ligand>
        <name>L-homocysteine</name>
        <dbReference type="ChEBI" id="CHEBI:58199"/>
    </ligand>
</feature>
<evidence type="ECO:0000259" key="17">
    <source>
        <dbReference type="Pfam" id="PF08267"/>
    </source>
</evidence>
<dbReference type="InterPro" id="IPR006276">
    <property type="entry name" value="Cobalamin-indep_Met_synthase"/>
</dbReference>
<feature type="domain" description="Cobalamin-independent methionine synthase MetE N-terminal" evidence="17">
    <location>
        <begin position="5"/>
        <end position="312"/>
    </location>
</feature>
<feature type="binding site" evidence="12">
    <location>
        <position position="20"/>
    </location>
    <ligand>
        <name>5-methyltetrahydropteroyltri-L-glutamate</name>
        <dbReference type="ChEBI" id="CHEBI:58207"/>
    </ligand>
</feature>
<evidence type="ECO:0000256" key="1">
    <source>
        <dbReference type="ARBA" id="ARBA00002777"/>
    </source>
</evidence>
<organism evidence="18 19">
    <name type="scientific">Alkalicoccus daliensis</name>
    <dbReference type="NCBI Taxonomy" id="745820"/>
    <lineage>
        <taxon>Bacteria</taxon>
        <taxon>Bacillati</taxon>
        <taxon>Bacillota</taxon>
        <taxon>Bacilli</taxon>
        <taxon>Bacillales</taxon>
        <taxon>Bacillaceae</taxon>
        <taxon>Alkalicoccus</taxon>
    </lineage>
</organism>
<feature type="binding site" evidence="11">
    <location>
        <position position="602"/>
    </location>
    <ligand>
        <name>5-methyltetrahydropteroyltri-L-glutamate</name>
        <dbReference type="ChEBI" id="CHEBI:58207"/>
    </ligand>
</feature>
<feature type="coiled-coil region" evidence="15">
    <location>
        <begin position="350"/>
        <end position="395"/>
    </location>
</feature>
<dbReference type="CDD" id="cd03312">
    <property type="entry name" value="CIMS_N_terminal_like"/>
    <property type="match status" value="1"/>
</dbReference>
<evidence type="ECO:0000256" key="8">
    <source>
        <dbReference type="ARBA" id="ARBA00022737"/>
    </source>
</evidence>
<dbReference type="PIRSF" id="PIRSF000382">
    <property type="entry name" value="MeTrfase_B12_ind"/>
    <property type="match status" value="1"/>
</dbReference>
<feature type="binding site" evidence="11 12">
    <location>
        <position position="596"/>
    </location>
    <ligand>
        <name>L-methionine</name>
        <dbReference type="ChEBI" id="CHEBI:57844"/>
    </ligand>
</feature>
<sequence length="756" mass="85917">MKIKTSIQGYPRIGEQREWKRNLESFWKGEKTEAEFEQEMKDIRLERLKQLQKAGLDYIPVGDFSYYDHMLDTAVMFDIIPARFADSQPGSALDTYFSMARGTKGAGACEMTKWFNTNYHYIVPEIEEGWVPKVAHNKPLADYLEAKESLGIEGKPVLVGPYTFLKLSKGFPEAEFSRYLDILLSLYAKVISELTEAGASVIQIDEPALVQAETEAEFHLAKQAYENLANLVPDASLLLQTYFESVDHVKTLLQFPVKGIGLDLVHGKERNLQQLRQEQIPAGKVIALGVVDGRNVWKTDLEAQKHLLQQLEPGFAEAEEVWIQSSCSLLHSPVSLKQEVNLPAELKSGLAFAEEKLEELQLLKNNYANTVDSSWEDHQSSLKKFRETYQKLEKNEEVRMAMRPVPFSERQSVQEKKWRLPLLPTTTIGSFPQTQEMRQARTAFRKGSLSTLHYERMVKDKIADWVRIQEEIGLDVLVHGEFERNDMVEFFGEKLDGFAVTRNGWVQSYGSRCVKPPIIYTDVTFAEPMTVKETAYAQTLTKKPVKGMLTGPVTILNWSFERTDVPKQTTAFQIAQALQEEVKALEEAGIEMIQIDEPALREGLPLKQEDHCYYLDWAVNSFRASAEKVKDTTQIHTHMCYSEFHDIIDSISAMDADVISIETSRSHGELIEVFENNVYDKGIGLGVYDIHSPRIPEAEEMQEIITKSLGVLPAKLFWVNPDCGLKTRTEEETVAALKNMQAAAEQARNALKEKQL</sequence>
<feature type="binding site" evidence="11 12">
    <location>
        <position position="558"/>
    </location>
    <ligand>
        <name>5-methyltetrahydropteroyltri-L-glutamate</name>
        <dbReference type="ChEBI" id="CHEBI:58207"/>
    </ligand>
</feature>
<dbReference type="OrthoDB" id="244285at2"/>
<feature type="binding site" evidence="13">
    <location>
        <position position="640"/>
    </location>
    <ligand>
        <name>Zn(2+)</name>
        <dbReference type="ChEBI" id="CHEBI:29105"/>
        <label>1</label>
        <note>catalytic</note>
    </ligand>
</feature>
<comment type="function">
    <text evidence="1 11">Catalyzes the transfer of a methyl group from 5-methyltetrahydrofolate to homocysteine resulting in methionine formation.</text>
</comment>
<feature type="binding site" evidence="11 12">
    <location>
        <position position="481"/>
    </location>
    <ligand>
        <name>L-methionine</name>
        <dbReference type="ChEBI" id="CHEBI:57844"/>
    </ligand>
</feature>
<feature type="binding site" evidence="11">
    <location>
        <begin position="17"/>
        <end position="20"/>
    </location>
    <ligand>
        <name>5-methyltetrahydropteroyltri-L-glutamate</name>
        <dbReference type="ChEBI" id="CHEBI:58207"/>
    </ligand>
</feature>
<feature type="binding site" evidence="13">
    <location>
        <position position="723"/>
    </location>
    <ligand>
        <name>Zn(2+)</name>
        <dbReference type="ChEBI" id="CHEBI:29105"/>
        <label>1</label>
        <note>catalytic</note>
    </ligand>
</feature>
<keyword evidence="5 11" id="KW-0028">Amino-acid biosynthesis</keyword>
<dbReference type="InterPro" id="IPR038071">
    <property type="entry name" value="UROD/MetE-like_sf"/>
</dbReference>
<keyword evidence="19" id="KW-1185">Reference proteome</keyword>
<evidence type="ECO:0000256" key="15">
    <source>
        <dbReference type="SAM" id="Coils"/>
    </source>
</evidence>
<dbReference type="Proteomes" id="UP000198778">
    <property type="component" value="Unassembled WGS sequence"/>
</dbReference>
<feature type="binding site" evidence="11">
    <location>
        <position position="662"/>
    </location>
    <ligand>
        <name>Zn(2+)</name>
        <dbReference type="ChEBI" id="CHEBI:29105"/>
        <note>catalytic</note>
    </ligand>
</feature>
<feature type="binding site" evidence="11">
    <location>
        <position position="638"/>
    </location>
    <ligand>
        <name>Zn(2+)</name>
        <dbReference type="ChEBI" id="CHEBI:29105"/>
        <note>catalytic</note>
    </ligand>
</feature>
<evidence type="ECO:0000256" key="13">
    <source>
        <dbReference type="PIRSR" id="PIRSR000382-2"/>
    </source>
</evidence>
<dbReference type="NCBIfam" id="TIGR01371">
    <property type="entry name" value="met_syn_B12ind"/>
    <property type="match status" value="1"/>
</dbReference>
<feature type="binding site" evidence="12">
    <location>
        <position position="118"/>
    </location>
    <ligand>
        <name>5-methyltetrahydropteroyltri-L-glutamate</name>
        <dbReference type="ChEBI" id="CHEBI:58207"/>
    </ligand>
</feature>
<evidence type="ECO:0000256" key="4">
    <source>
        <dbReference type="ARBA" id="ARBA00022603"/>
    </source>
</evidence>
<feature type="binding site" evidence="11">
    <location>
        <position position="113"/>
    </location>
    <ligand>
        <name>5-methyltetrahydropteroyltri-L-glutamate</name>
        <dbReference type="ChEBI" id="CHEBI:58207"/>
    </ligand>
</feature>
<dbReference type="PANTHER" id="PTHR30519">
    <property type="entry name" value="5-METHYLTETRAHYDROPTEROYLTRIGLUTAMATE--HOMOCYSTEINE METHYLTRANSFERASE"/>
    <property type="match status" value="1"/>
</dbReference>
<dbReference type="GO" id="GO:0008270">
    <property type="term" value="F:zinc ion binding"/>
    <property type="evidence" value="ECO:0007669"/>
    <property type="project" value="InterPro"/>
</dbReference>
<dbReference type="Gene3D" id="3.20.20.210">
    <property type="match status" value="2"/>
</dbReference>
<proteinExistence type="inferred from homology"/>
<dbReference type="NCBIfam" id="NF003556">
    <property type="entry name" value="PRK05222.1"/>
    <property type="match status" value="1"/>
</dbReference>
<feature type="binding site" evidence="11 12">
    <location>
        <begin position="512"/>
        <end position="513"/>
    </location>
    <ligand>
        <name>5-methyltetrahydropteroyltri-L-glutamate</name>
        <dbReference type="ChEBI" id="CHEBI:58207"/>
    </ligand>
</feature>